<gene>
    <name evidence="13" type="ORF">BU26DRAFT_65188</name>
</gene>
<keyword evidence="4 7" id="KW-0801">TPQ</keyword>
<comment type="similarity">
    <text evidence="2 9">Belongs to the copper/topaquinone oxidase family.</text>
</comment>
<feature type="region of interest" description="Disordered" evidence="10">
    <location>
        <begin position="162"/>
        <end position="181"/>
    </location>
</feature>
<feature type="active site" description="Schiff-base intermediate with substrate; via topaquinone" evidence="7">
    <location>
        <position position="331"/>
    </location>
</feature>
<evidence type="ECO:0000259" key="12">
    <source>
        <dbReference type="Pfam" id="PF09248"/>
    </source>
</evidence>
<comment type="cofactor">
    <cofactor evidence="9">
        <name>Cu cation</name>
        <dbReference type="ChEBI" id="CHEBI:23378"/>
    </cofactor>
    <text evidence="9">Contains 1 topaquinone per subunit.</text>
</comment>
<dbReference type="SUPFAM" id="SSF49998">
    <property type="entry name" value="Amine oxidase catalytic domain"/>
    <property type="match status" value="1"/>
</dbReference>
<keyword evidence="14" id="KW-1185">Reference proteome</keyword>
<evidence type="ECO:0000256" key="8">
    <source>
        <dbReference type="PIRSR" id="PIRSR600269-51"/>
    </source>
</evidence>
<evidence type="ECO:0000256" key="4">
    <source>
        <dbReference type="ARBA" id="ARBA00022772"/>
    </source>
</evidence>
<dbReference type="Pfam" id="PF01179">
    <property type="entry name" value="Cu_amine_oxid"/>
    <property type="match status" value="1"/>
</dbReference>
<feature type="domain" description="DUF1965" evidence="12">
    <location>
        <begin position="99"/>
        <end position="164"/>
    </location>
</feature>
<evidence type="ECO:0000256" key="7">
    <source>
        <dbReference type="PIRSR" id="PIRSR600269-50"/>
    </source>
</evidence>
<protein>
    <recommendedName>
        <fullName evidence="9">Amine oxidase</fullName>
        <ecNumber evidence="9">1.4.3.-</ecNumber>
    </recommendedName>
</protein>
<evidence type="ECO:0000256" key="9">
    <source>
        <dbReference type="RuleBase" id="RU000672"/>
    </source>
</evidence>
<dbReference type="GO" id="GO:0009308">
    <property type="term" value="P:amine metabolic process"/>
    <property type="evidence" value="ECO:0007669"/>
    <property type="project" value="UniProtKB-UniRule"/>
</dbReference>
<evidence type="ECO:0000256" key="2">
    <source>
        <dbReference type="ARBA" id="ARBA00007983"/>
    </source>
</evidence>
<dbReference type="InterPro" id="IPR016182">
    <property type="entry name" value="Cu_amine_oxidase_N-reg"/>
</dbReference>
<comment type="cofactor">
    <cofactor evidence="1">
        <name>Cu cation</name>
        <dbReference type="ChEBI" id="CHEBI:23378"/>
    </cofactor>
</comment>
<dbReference type="Gene3D" id="3.10.450.40">
    <property type="match status" value="2"/>
</dbReference>
<feature type="active site" description="Proton acceptor" evidence="7">
    <location>
        <position position="250"/>
    </location>
</feature>
<organism evidence="13 14">
    <name type="scientific">Trematosphaeria pertusa</name>
    <dbReference type="NCBI Taxonomy" id="390896"/>
    <lineage>
        <taxon>Eukaryota</taxon>
        <taxon>Fungi</taxon>
        <taxon>Dikarya</taxon>
        <taxon>Ascomycota</taxon>
        <taxon>Pezizomycotina</taxon>
        <taxon>Dothideomycetes</taxon>
        <taxon>Pleosporomycetidae</taxon>
        <taxon>Pleosporales</taxon>
        <taxon>Massarineae</taxon>
        <taxon>Trematosphaeriaceae</taxon>
        <taxon>Trematosphaeria</taxon>
    </lineage>
</organism>
<name>A0A6A6I7R2_9PLEO</name>
<dbReference type="GO" id="GO:0008131">
    <property type="term" value="F:primary methylamine oxidase activity"/>
    <property type="evidence" value="ECO:0007669"/>
    <property type="project" value="InterPro"/>
</dbReference>
<dbReference type="GeneID" id="54589482"/>
<evidence type="ECO:0000259" key="11">
    <source>
        <dbReference type="Pfam" id="PF01179"/>
    </source>
</evidence>
<dbReference type="EC" id="1.4.3.-" evidence="9"/>
<dbReference type="PANTHER" id="PTHR10638">
    <property type="entry name" value="COPPER AMINE OXIDASE"/>
    <property type="match status" value="1"/>
</dbReference>
<dbReference type="GO" id="GO:0048038">
    <property type="term" value="F:quinone binding"/>
    <property type="evidence" value="ECO:0007669"/>
    <property type="project" value="InterPro"/>
</dbReference>
<dbReference type="Pfam" id="PF09248">
    <property type="entry name" value="DUF1965"/>
    <property type="match status" value="1"/>
</dbReference>
<evidence type="ECO:0000256" key="5">
    <source>
        <dbReference type="ARBA" id="ARBA00023002"/>
    </source>
</evidence>
<evidence type="ECO:0000313" key="14">
    <source>
        <dbReference type="Proteomes" id="UP000800094"/>
    </source>
</evidence>
<evidence type="ECO:0000256" key="10">
    <source>
        <dbReference type="SAM" id="MobiDB-lite"/>
    </source>
</evidence>
<accession>A0A6A6I7R2</accession>
<dbReference type="GO" id="GO:0005507">
    <property type="term" value="F:copper ion binding"/>
    <property type="evidence" value="ECO:0007669"/>
    <property type="project" value="InterPro"/>
</dbReference>
<evidence type="ECO:0000256" key="1">
    <source>
        <dbReference type="ARBA" id="ARBA00001935"/>
    </source>
</evidence>
<dbReference type="PANTHER" id="PTHR10638:SF20">
    <property type="entry name" value="AMINE OXIDASE"/>
    <property type="match status" value="1"/>
</dbReference>
<dbReference type="RefSeq" id="XP_033681253.1">
    <property type="nucleotide sequence ID" value="XM_033836152.1"/>
</dbReference>
<dbReference type="Proteomes" id="UP000800094">
    <property type="component" value="Unassembled WGS sequence"/>
</dbReference>
<dbReference type="GO" id="GO:0005886">
    <property type="term" value="C:plasma membrane"/>
    <property type="evidence" value="ECO:0007669"/>
    <property type="project" value="TreeGrafter"/>
</dbReference>
<feature type="domain" description="Copper amine oxidase catalytic" evidence="11">
    <location>
        <begin position="180"/>
        <end position="576"/>
    </location>
</feature>
<keyword evidence="3 9" id="KW-0479">Metal-binding</keyword>
<dbReference type="EMBL" id="ML987199">
    <property type="protein sequence ID" value="KAF2246249.1"/>
    <property type="molecule type" value="Genomic_DNA"/>
</dbReference>
<feature type="modified residue" description="2',4',5'-topaquinone" evidence="8">
    <location>
        <position position="331"/>
    </location>
</feature>
<dbReference type="InterPro" id="IPR000269">
    <property type="entry name" value="Cu_amine_oxidase"/>
</dbReference>
<dbReference type="InterPro" id="IPR036460">
    <property type="entry name" value="Cu_amine_oxidase_C_sf"/>
</dbReference>
<dbReference type="OrthoDB" id="3341590at2759"/>
<dbReference type="InterPro" id="IPR015328">
    <property type="entry name" value="DUF1965"/>
</dbReference>
<keyword evidence="5 9" id="KW-0560">Oxidoreductase</keyword>
<dbReference type="SUPFAM" id="SSF54416">
    <property type="entry name" value="Amine oxidase N-terminal region"/>
    <property type="match status" value="1"/>
</dbReference>
<dbReference type="AlphaFoldDB" id="A0A6A6I7R2"/>
<dbReference type="Gene3D" id="2.70.98.20">
    <property type="entry name" value="Copper amine oxidase, catalytic domain"/>
    <property type="match status" value="1"/>
</dbReference>
<dbReference type="InterPro" id="IPR015798">
    <property type="entry name" value="Cu_amine_oxidase_C"/>
</dbReference>
<keyword evidence="6 9" id="KW-0186">Copper</keyword>
<dbReference type="PRINTS" id="PR00766">
    <property type="entry name" value="CUDAOXIDASE"/>
</dbReference>
<evidence type="ECO:0000256" key="6">
    <source>
        <dbReference type="ARBA" id="ARBA00023008"/>
    </source>
</evidence>
<proteinExistence type="inferred from homology"/>
<sequence>MIGPLPATNATAVQPLSFPFNNNPPGKSRIASILTLDPSPFLLQLSSDIEDITRELWNTTIAEGGVLPRTGTVSFEDDGTQSVWATLLGPPTSGFDSLSILPLGVFVRLDVTSRDWKEWHIAGWFYHMKMYDSTDAFRDAIFSPGFEKPPPNVDGTWTSTDKRGHPLPMDELPPPIPASEGKKRFTIDEKEGFASWMDFTFFMVSSTDQGLALFDIKYKGERVIYELALQEALAHYAGADPVQSETVYFDSQGGLGRTMVPLTKGFDCPSYATYLNATWTSTAGVTTVPNAICLFEFDNGYPIRRHSAPTYTSVAKNIMFTVRTISTVGNYDYLFDYNFFLDGAIEVTARASGYISAAYYLDNEEYGFRIHDYLSGSLHDHVMTFKVDFDILGEKNSFQKVEIVPATVDYPWSQGPRNTMKLMKSFVTSEADSSINWVPNDAAMYAIVNKDTPNKYGEYPGYRVKRTVGATHLTVQNSSDARNAIYYATSDLFITKQKDTEPRCADRNNPYDVQDPLVNFEKFLDGESLDQEDLVLWFNLGMHHVPHTGDLPNTLMSSAHSGMRLEPLNYLLDDPTVQTSQAVKINQTSEEVVTFGAQEANCSVDLSALNGVAL</sequence>
<evidence type="ECO:0000313" key="13">
    <source>
        <dbReference type="EMBL" id="KAF2246249.1"/>
    </source>
</evidence>
<evidence type="ECO:0000256" key="3">
    <source>
        <dbReference type="ARBA" id="ARBA00022723"/>
    </source>
</evidence>
<comment type="PTM">
    <text evidence="8 9">Topaquinone (TPQ) is generated by copper-dependent autoxidation of a specific tyrosyl residue.</text>
</comment>
<reference evidence="13" key="1">
    <citation type="journal article" date="2020" name="Stud. Mycol.">
        <title>101 Dothideomycetes genomes: a test case for predicting lifestyles and emergence of pathogens.</title>
        <authorList>
            <person name="Haridas S."/>
            <person name="Albert R."/>
            <person name="Binder M."/>
            <person name="Bloem J."/>
            <person name="Labutti K."/>
            <person name="Salamov A."/>
            <person name="Andreopoulos B."/>
            <person name="Baker S."/>
            <person name="Barry K."/>
            <person name="Bills G."/>
            <person name="Bluhm B."/>
            <person name="Cannon C."/>
            <person name="Castanera R."/>
            <person name="Culley D."/>
            <person name="Daum C."/>
            <person name="Ezra D."/>
            <person name="Gonzalez J."/>
            <person name="Henrissat B."/>
            <person name="Kuo A."/>
            <person name="Liang C."/>
            <person name="Lipzen A."/>
            <person name="Lutzoni F."/>
            <person name="Magnuson J."/>
            <person name="Mondo S."/>
            <person name="Nolan M."/>
            <person name="Ohm R."/>
            <person name="Pangilinan J."/>
            <person name="Park H.-J."/>
            <person name="Ramirez L."/>
            <person name="Alfaro M."/>
            <person name="Sun H."/>
            <person name="Tritt A."/>
            <person name="Yoshinaga Y."/>
            <person name="Zwiers L.-H."/>
            <person name="Turgeon B."/>
            <person name="Goodwin S."/>
            <person name="Spatafora J."/>
            <person name="Crous P."/>
            <person name="Grigoriev I."/>
        </authorList>
    </citation>
    <scope>NUCLEOTIDE SEQUENCE</scope>
    <source>
        <strain evidence="13">CBS 122368</strain>
    </source>
</reference>